<dbReference type="InterPro" id="IPR001309">
    <property type="entry name" value="Pept_C14_p20"/>
</dbReference>
<feature type="signal peptide" evidence="2">
    <location>
        <begin position="1"/>
        <end position="32"/>
    </location>
</feature>
<name>A0A1G9BPW3_9BACT</name>
<dbReference type="Proteomes" id="UP000199053">
    <property type="component" value="Unassembled WGS sequence"/>
</dbReference>
<dbReference type="PROSITE" id="PS50208">
    <property type="entry name" value="CASPASE_P20"/>
    <property type="match status" value="1"/>
</dbReference>
<dbReference type="Pfam" id="PF00656">
    <property type="entry name" value="Peptidase_C14"/>
    <property type="match status" value="1"/>
</dbReference>
<dbReference type="GO" id="GO:0006508">
    <property type="term" value="P:proteolysis"/>
    <property type="evidence" value="ECO:0007669"/>
    <property type="project" value="InterPro"/>
</dbReference>
<keyword evidence="2" id="KW-0732">Signal</keyword>
<dbReference type="InterPro" id="IPR052039">
    <property type="entry name" value="Caspase-related_regulators"/>
</dbReference>
<dbReference type="InterPro" id="IPR011600">
    <property type="entry name" value="Pept_C14_caspase"/>
</dbReference>
<feature type="chain" id="PRO_5011574981" evidence="2">
    <location>
        <begin position="33"/>
        <end position="304"/>
    </location>
</feature>
<dbReference type="AlphaFoldDB" id="A0A1G9BPW3"/>
<protein>
    <submittedName>
        <fullName evidence="4">Uncharacterized protein, contains caspase domain</fullName>
    </submittedName>
</protein>
<keyword evidence="5" id="KW-1185">Reference proteome</keyword>
<gene>
    <name evidence="4" type="ORF">SAMN05660337_0377</name>
</gene>
<feature type="compositionally biased region" description="Polar residues" evidence="1">
    <location>
        <begin position="259"/>
        <end position="273"/>
    </location>
</feature>
<feature type="domain" description="Caspase family p20" evidence="3">
    <location>
        <begin position="33"/>
        <end position="162"/>
    </location>
</feature>
<dbReference type="EMBL" id="FNGA01000001">
    <property type="protein sequence ID" value="SDK41506.1"/>
    <property type="molecule type" value="Genomic_DNA"/>
</dbReference>
<dbReference type="InterPro" id="IPR029030">
    <property type="entry name" value="Caspase-like_dom_sf"/>
</dbReference>
<dbReference type="PANTHER" id="PTHR22576:SF37">
    <property type="entry name" value="MUCOSA-ASSOCIATED LYMPHOID TISSUE LYMPHOMA TRANSLOCATION PROTEIN 1"/>
    <property type="match status" value="1"/>
</dbReference>
<evidence type="ECO:0000259" key="3">
    <source>
        <dbReference type="PROSITE" id="PS50208"/>
    </source>
</evidence>
<dbReference type="RefSeq" id="WP_092157682.1">
    <property type="nucleotide sequence ID" value="NZ_FNGA01000001.1"/>
</dbReference>
<evidence type="ECO:0000256" key="1">
    <source>
        <dbReference type="SAM" id="MobiDB-lite"/>
    </source>
</evidence>
<dbReference type="PANTHER" id="PTHR22576">
    <property type="entry name" value="MUCOSA ASSOCIATED LYMPHOID TISSUE LYMPHOMA TRANSLOCATION PROTEIN 1/PARACASPASE"/>
    <property type="match status" value="1"/>
</dbReference>
<evidence type="ECO:0000313" key="5">
    <source>
        <dbReference type="Proteomes" id="UP000199053"/>
    </source>
</evidence>
<dbReference type="OrthoDB" id="9768004at2"/>
<dbReference type="STRING" id="246191.SAMN05660337_0377"/>
<sequence length="304" mass="33183">MKKLLLSKVNFYFFVFLTGCCLFFGSAQTSHAQSRLALLVGNAAYKNGPLRNPINDINAMSNALKKSGFEVMVLKNGNRAQIGRAIDEFGRKLTKKDVGLFYFSGHGLQVKGRNYLVPIGMKVQGEADVQYEAIDAGRVLAKMEDAGNRMNIVILDACRNNPFKRSFRSAQNGLAQMDAPTGSFIAFATAPGTVALDGKGSNSPYVSHMVKNMGKKNLTIEKFFKTVRIGVIKDTSRKQTPWESSSLVGDFYFSGKSAAAQTQSQPSTVQSNKPPQSQSAPTPAPRPAKPKKSKDDQILDMLLN</sequence>
<dbReference type="SUPFAM" id="SSF52129">
    <property type="entry name" value="Caspase-like"/>
    <property type="match status" value="1"/>
</dbReference>
<evidence type="ECO:0000256" key="2">
    <source>
        <dbReference type="SAM" id="SignalP"/>
    </source>
</evidence>
<evidence type="ECO:0000313" key="4">
    <source>
        <dbReference type="EMBL" id="SDK41506.1"/>
    </source>
</evidence>
<proteinExistence type="predicted"/>
<dbReference type="Gene3D" id="3.40.50.1460">
    <property type="match status" value="1"/>
</dbReference>
<accession>A0A1G9BPW3</accession>
<feature type="region of interest" description="Disordered" evidence="1">
    <location>
        <begin position="258"/>
        <end position="304"/>
    </location>
</feature>
<dbReference type="PROSITE" id="PS51257">
    <property type="entry name" value="PROKAR_LIPOPROTEIN"/>
    <property type="match status" value="1"/>
</dbReference>
<organism evidence="4 5">
    <name type="scientific">Maridesulfovibrio ferrireducens</name>
    <dbReference type="NCBI Taxonomy" id="246191"/>
    <lineage>
        <taxon>Bacteria</taxon>
        <taxon>Pseudomonadati</taxon>
        <taxon>Thermodesulfobacteriota</taxon>
        <taxon>Desulfovibrionia</taxon>
        <taxon>Desulfovibrionales</taxon>
        <taxon>Desulfovibrionaceae</taxon>
        <taxon>Maridesulfovibrio</taxon>
    </lineage>
</organism>
<reference evidence="5" key="1">
    <citation type="submission" date="2016-10" db="EMBL/GenBank/DDBJ databases">
        <authorList>
            <person name="Varghese N."/>
            <person name="Submissions S."/>
        </authorList>
    </citation>
    <scope>NUCLEOTIDE SEQUENCE [LARGE SCALE GENOMIC DNA]</scope>
    <source>
        <strain evidence="5">DSM 16995</strain>
    </source>
</reference>
<dbReference type="GO" id="GO:0004197">
    <property type="term" value="F:cysteine-type endopeptidase activity"/>
    <property type="evidence" value="ECO:0007669"/>
    <property type="project" value="InterPro"/>
</dbReference>